<dbReference type="Proteomes" id="UP000619479">
    <property type="component" value="Unassembled WGS sequence"/>
</dbReference>
<keyword evidence="2" id="KW-1185">Reference proteome</keyword>
<evidence type="ECO:0000313" key="1">
    <source>
        <dbReference type="EMBL" id="GID65662.1"/>
    </source>
</evidence>
<accession>A0A919M4I9</accession>
<dbReference type="RefSeq" id="WP_203741881.1">
    <property type="nucleotide sequence ID" value="NZ_BAAAUC010000003.1"/>
</dbReference>
<dbReference type="AlphaFoldDB" id="A0A919M4I9"/>
<evidence type="ECO:0000313" key="2">
    <source>
        <dbReference type="Proteomes" id="UP000619479"/>
    </source>
</evidence>
<gene>
    <name evidence="1" type="ORF">Acy02nite_35430</name>
</gene>
<name>A0A919M4I9_9ACTN</name>
<protein>
    <submittedName>
        <fullName evidence="1">Uncharacterized protein</fullName>
    </submittedName>
</protein>
<sequence>MSESGLVARRQAELRLRVGEHLDDGETLDAALWIARSPGLPLIAKVTRAPADLPGFGGSMLAANPQSGLHGPAGSIAADLDSHLPEHTIAAALALTGTRVLLLRISEAPSPALPEPSGLMDRVRRMFERAEPEPLPPLTPVWRRPRSVLAATGTGDRGSELALRFTDGSSLTVDAPLAHLL</sequence>
<proteinExistence type="predicted"/>
<dbReference type="EMBL" id="BOMH01000027">
    <property type="protein sequence ID" value="GID65662.1"/>
    <property type="molecule type" value="Genomic_DNA"/>
</dbReference>
<organism evidence="1 2">
    <name type="scientific">Actinoplanes cyaneus</name>
    <dbReference type="NCBI Taxonomy" id="52696"/>
    <lineage>
        <taxon>Bacteria</taxon>
        <taxon>Bacillati</taxon>
        <taxon>Actinomycetota</taxon>
        <taxon>Actinomycetes</taxon>
        <taxon>Micromonosporales</taxon>
        <taxon>Micromonosporaceae</taxon>
        <taxon>Actinoplanes</taxon>
    </lineage>
</organism>
<reference evidence="1" key="1">
    <citation type="submission" date="2021-01" db="EMBL/GenBank/DDBJ databases">
        <title>Whole genome shotgun sequence of Actinoplanes cyaneus NBRC 14990.</title>
        <authorList>
            <person name="Komaki H."/>
            <person name="Tamura T."/>
        </authorList>
    </citation>
    <scope>NUCLEOTIDE SEQUENCE</scope>
    <source>
        <strain evidence="1">NBRC 14990</strain>
    </source>
</reference>
<comment type="caution">
    <text evidence="1">The sequence shown here is derived from an EMBL/GenBank/DDBJ whole genome shotgun (WGS) entry which is preliminary data.</text>
</comment>